<evidence type="ECO:0000256" key="1">
    <source>
        <dbReference type="ARBA" id="ARBA00008779"/>
    </source>
</evidence>
<dbReference type="InterPro" id="IPR024607">
    <property type="entry name" value="Sulfatase_CS"/>
</dbReference>
<gene>
    <name evidence="6" type="ORF">ACFSJE_15960</name>
</gene>
<accession>A0ABW4Y1X7</accession>
<reference evidence="7" key="1">
    <citation type="journal article" date="2019" name="Int. J. Syst. Evol. Microbiol.">
        <title>The Global Catalogue of Microorganisms (GCM) 10K type strain sequencing project: providing services to taxonomists for standard genome sequencing and annotation.</title>
        <authorList>
            <consortium name="The Broad Institute Genomics Platform"/>
            <consortium name="The Broad Institute Genome Sequencing Center for Infectious Disease"/>
            <person name="Wu L."/>
            <person name="Ma J."/>
        </authorList>
    </citation>
    <scope>NUCLEOTIDE SEQUENCE [LARGE SCALE GENOMIC DNA]</scope>
    <source>
        <strain evidence="7">JCM 3389</strain>
    </source>
</reference>
<keyword evidence="2" id="KW-0479">Metal-binding</keyword>
<evidence type="ECO:0000259" key="5">
    <source>
        <dbReference type="Pfam" id="PF00884"/>
    </source>
</evidence>
<dbReference type="PROSITE" id="PS51257">
    <property type="entry name" value="PROKAR_LIPOPROTEIN"/>
    <property type="match status" value="1"/>
</dbReference>
<dbReference type="InterPro" id="IPR050738">
    <property type="entry name" value="Sulfatase"/>
</dbReference>
<keyword evidence="3" id="KW-0378">Hydrolase</keyword>
<evidence type="ECO:0000256" key="3">
    <source>
        <dbReference type="ARBA" id="ARBA00022801"/>
    </source>
</evidence>
<dbReference type="SUPFAM" id="SSF53649">
    <property type="entry name" value="Alkaline phosphatase-like"/>
    <property type="match status" value="1"/>
</dbReference>
<dbReference type="InterPro" id="IPR017850">
    <property type="entry name" value="Alkaline_phosphatase_core_sf"/>
</dbReference>
<keyword evidence="7" id="KW-1185">Reference proteome</keyword>
<evidence type="ECO:0000313" key="7">
    <source>
        <dbReference type="Proteomes" id="UP001597342"/>
    </source>
</evidence>
<dbReference type="PANTHER" id="PTHR42693:SF33">
    <property type="entry name" value="ARYLSULFATASE"/>
    <property type="match status" value="1"/>
</dbReference>
<dbReference type="Pfam" id="PF00884">
    <property type="entry name" value="Sulfatase"/>
    <property type="match status" value="1"/>
</dbReference>
<dbReference type="Gene3D" id="3.30.1120.10">
    <property type="match status" value="1"/>
</dbReference>
<organism evidence="6 7">
    <name type="scientific">Flagellimonas iocasae</name>
    <dbReference type="NCBI Taxonomy" id="2055905"/>
    <lineage>
        <taxon>Bacteria</taxon>
        <taxon>Pseudomonadati</taxon>
        <taxon>Bacteroidota</taxon>
        <taxon>Flavobacteriia</taxon>
        <taxon>Flavobacteriales</taxon>
        <taxon>Flavobacteriaceae</taxon>
        <taxon>Flagellimonas</taxon>
    </lineage>
</organism>
<dbReference type="EMBL" id="JBHUHU010000005">
    <property type="protein sequence ID" value="MFD2101285.1"/>
    <property type="molecule type" value="Genomic_DNA"/>
</dbReference>
<dbReference type="Proteomes" id="UP001597342">
    <property type="component" value="Unassembled WGS sequence"/>
</dbReference>
<protein>
    <submittedName>
        <fullName evidence="6">Sulfatase-like hydrolase/transferase</fullName>
    </submittedName>
</protein>
<proteinExistence type="inferred from homology"/>
<comment type="similarity">
    <text evidence="1">Belongs to the sulfatase family.</text>
</comment>
<feature type="domain" description="Sulfatase N-terminal" evidence="5">
    <location>
        <begin position="31"/>
        <end position="357"/>
    </location>
</feature>
<dbReference type="InterPro" id="IPR000917">
    <property type="entry name" value="Sulfatase_N"/>
</dbReference>
<sequence>MRALSLLFQFLLGISLVGCGNSTKGEKYTKPNILFVFIDDMGYGDLGIYGNDEVVSPNIDHLANEGLRIKQFYANSPICSPSRVAVLTGQYPSRWGITSYIDNRKRNTERGMKHYLDLEAPSVARQLQGVGYYTAHIGKWHMGGGRDISDVPLITEYGFDESVTQFEGLGERYLATYETFDYPGGTRDLERQSAALGRGEVHWEKRENFTKVFVDRTIQAIKNSQAKEKPFYINLWPDDIHTPLEPPKELRGDLSTTARFLGVMQEMDRQMGRLFDYIREDPELASNTLIIFTSDNGPDGEVNQAAHLRGTKVWTYEGGFREPFIAWWPGKIPQGAINEKTVVAAIDLPLFFMDVAGADLETGVDYDGVDISGAILGNKELSRNKPLFWIRPPDRPGYNGIDNPDLVIRKGAFKLLMNVDGSNIQLYNIVKDEGEQNNLANKNPEKTKELKSELLDWFNNYPHQIDKTLYLDNNL</sequence>
<dbReference type="Gene3D" id="3.40.720.10">
    <property type="entry name" value="Alkaline Phosphatase, subunit A"/>
    <property type="match status" value="1"/>
</dbReference>
<dbReference type="RefSeq" id="WP_379831863.1">
    <property type="nucleotide sequence ID" value="NZ_JBHUHU010000005.1"/>
</dbReference>
<evidence type="ECO:0000313" key="6">
    <source>
        <dbReference type="EMBL" id="MFD2101285.1"/>
    </source>
</evidence>
<evidence type="ECO:0000256" key="2">
    <source>
        <dbReference type="ARBA" id="ARBA00022723"/>
    </source>
</evidence>
<comment type="caution">
    <text evidence="6">The sequence shown here is derived from an EMBL/GenBank/DDBJ whole genome shotgun (WGS) entry which is preliminary data.</text>
</comment>
<dbReference type="PANTHER" id="PTHR42693">
    <property type="entry name" value="ARYLSULFATASE FAMILY MEMBER"/>
    <property type="match status" value="1"/>
</dbReference>
<dbReference type="PROSITE" id="PS00523">
    <property type="entry name" value="SULFATASE_1"/>
    <property type="match status" value="1"/>
</dbReference>
<dbReference type="PROSITE" id="PS00149">
    <property type="entry name" value="SULFATASE_2"/>
    <property type="match status" value="1"/>
</dbReference>
<keyword evidence="4" id="KW-0106">Calcium</keyword>
<name>A0ABW4Y1X7_9FLAO</name>
<evidence type="ECO:0000256" key="4">
    <source>
        <dbReference type="ARBA" id="ARBA00022837"/>
    </source>
</evidence>